<dbReference type="GO" id="GO:0031564">
    <property type="term" value="P:transcription antitermination"/>
    <property type="evidence" value="ECO:0007669"/>
    <property type="project" value="UniProtKB-UniRule"/>
</dbReference>
<dbReference type="InterPro" id="IPR005824">
    <property type="entry name" value="KOW"/>
</dbReference>
<evidence type="ECO:0000256" key="7">
    <source>
        <dbReference type="RuleBase" id="RU000538"/>
    </source>
</evidence>
<evidence type="ECO:0000256" key="5">
    <source>
        <dbReference type="HAMAP-Rule" id="MF_00948"/>
    </source>
</evidence>
<evidence type="ECO:0000256" key="1">
    <source>
        <dbReference type="ARBA" id="ARBA00022472"/>
    </source>
</evidence>
<dbReference type="HOGENOM" id="CLU_067287_1_0_4"/>
<dbReference type="SMART" id="SM00738">
    <property type="entry name" value="NGN"/>
    <property type="match status" value="1"/>
</dbReference>
<evidence type="ECO:0000313" key="10">
    <source>
        <dbReference type="EMBL" id="ABM96409.1"/>
    </source>
</evidence>
<dbReference type="eggNOG" id="COG0250">
    <property type="taxonomic scope" value="Bacteria"/>
</dbReference>
<evidence type="ECO:0000256" key="3">
    <source>
        <dbReference type="ARBA" id="ARBA00023015"/>
    </source>
</evidence>
<protein>
    <recommendedName>
        <fullName evidence="5 6">Transcription termination/antitermination protein NusG</fullName>
    </recommendedName>
</protein>
<dbReference type="CDD" id="cd06091">
    <property type="entry name" value="KOW_NusG"/>
    <property type="match status" value="1"/>
</dbReference>
<evidence type="ECO:0000256" key="2">
    <source>
        <dbReference type="ARBA" id="ARBA00022814"/>
    </source>
</evidence>
<sequence>MSEVQTPATTDAVPASPLRWYVVHAYSGMEKAVERNLRERIDRAGMQAKFGRILVPTEEVVEMKNGKKAVTERRFFPGYVLVEMLMDDESWHLVKHTSKVTGFVGGAKNRPAPISEAEVMKIVHQMQEGIEKPRPKVEWEVGELVRVKEGPFTDFNGAIEEVNYDKSKVRVSVTIFGRSTPVELDFHEVEKV</sequence>
<dbReference type="CDD" id="cd09891">
    <property type="entry name" value="NGN_Bact_1"/>
    <property type="match status" value="1"/>
</dbReference>
<dbReference type="NCBIfam" id="TIGR00922">
    <property type="entry name" value="nusG"/>
    <property type="match status" value="1"/>
</dbReference>
<dbReference type="InterPro" id="IPR001062">
    <property type="entry name" value="Transcrpt_antiterm_NusG"/>
</dbReference>
<feature type="domain" description="KOW" evidence="9">
    <location>
        <begin position="138"/>
        <end position="165"/>
    </location>
</feature>
<dbReference type="AlphaFoldDB" id="A2SLH0"/>
<dbReference type="InterPro" id="IPR015869">
    <property type="entry name" value="Transcrpt_antiterm_NusG_bac_CS"/>
</dbReference>
<dbReference type="GO" id="GO:0032784">
    <property type="term" value="P:regulation of DNA-templated transcription elongation"/>
    <property type="evidence" value="ECO:0007669"/>
    <property type="project" value="InterPro"/>
</dbReference>
<name>A2SLH0_METPP</name>
<dbReference type="RefSeq" id="WP_011831030.1">
    <property type="nucleotide sequence ID" value="NC_008825.1"/>
</dbReference>
<comment type="similarity">
    <text evidence="5 7">Belongs to the NusG family.</text>
</comment>
<dbReference type="EMBL" id="CP000555">
    <property type="protein sequence ID" value="ABM96409.1"/>
    <property type="molecule type" value="Genomic_DNA"/>
</dbReference>
<dbReference type="PROSITE" id="PS01014">
    <property type="entry name" value="NUSG"/>
    <property type="match status" value="1"/>
</dbReference>
<dbReference type="PANTHER" id="PTHR30265:SF2">
    <property type="entry name" value="TRANSCRIPTION TERMINATION_ANTITERMINATION PROTEIN NUSG"/>
    <property type="match status" value="1"/>
</dbReference>
<dbReference type="HAMAP" id="MF_00948">
    <property type="entry name" value="NusG"/>
    <property type="match status" value="1"/>
</dbReference>
<dbReference type="InterPro" id="IPR008991">
    <property type="entry name" value="Translation_prot_SH3-like_sf"/>
</dbReference>
<keyword evidence="4 5" id="KW-0804">Transcription</keyword>
<dbReference type="SMART" id="SM00739">
    <property type="entry name" value="KOW"/>
    <property type="match status" value="1"/>
</dbReference>
<dbReference type="Pfam" id="PF02357">
    <property type="entry name" value="NusG"/>
    <property type="match status" value="1"/>
</dbReference>
<comment type="function">
    <text evidence="5 7">Participates in transcription elongation, termination and antitermination.</text>
</comment>
<keyword evidence="2 5" id="KW-0889">Transcription antitermination</keyword>
<dbReference type="Gene3D" id="3.30.70.940">
    <property type="entry name" value="NusG, N-terminal domain"/>
    <property type="match status" value="1"/>
</dbReference>
<evidence type="ECO:0000259" key="9">
    <source>
        <dbReference type="SMART" id="SM00739"/>
    </source>
</evidence>
<dbReference type="GO" id="GO:0006353">
    <property type="term" value="P:DNA-templated transcription termination"/>
    <property type="evidence" value="ECO:0007669"/>
    <property type="project" value="UniProtKB-UniRule"/>
</dbReference>
<proteinExistence type="inferred from homology"/>
<dbReference type="InterPro" id="IPR014722">
    <property type="entry name" value="Rib_uL2_dom2"/>
</dbReference>
<evidence type="ECO:0000256" key="4">
    <source>
        <dbReference type="ARBA" id="ARBA00023163"/>
    </source>
</evidence>
<dbReference type="SUPFAM" id="SSF82679">
    <property type="entry name" value="N-utilization substance G protein NusG, N-terminal domain"/>
    <property type="match status" value="1"/>
</dbReference>
<dbReference type="FunFam" id="2.30.30.30:FF:000002">
    <property type="entry name" value="Transcription termination/antitermination factor NusG"/>
    <property type="match status" value="1"/>
</dbReference>
<dbReference type="Gene3D" id="2.30.30.30">
    <property type="match status" value="1"/>
</dbReference>
<keyword evidence="3 5" id="KW-0805">Transcription regulation</keyword>
<dbReference type="PANTHER" id="PTHR30265">
    <property type="entry name" value="RHO-INTERACTING TRANSCRIPTION TERMINATION FACTOR NUSG"/>
    <property type="match status" value="1"/>
</dbReference>
<dbReference type="InterPro" id="IPR043425">
    <property type="entry name" value="NusG-like"/>
</dbReference>
<dbReference type="Proteomes" id="UP000000366">
    <property type="component" value="Chromosome"/>
</dbReference>
<organism evidence="10 11">
    <name type="scientific">Methylibium petroleiphilum (strain ATCC BAA-1232 / LMG 22953 / PM1)</name>
    <dbReference type="NCBI Taxonomy" id="420662"/>
    <lineage>
        <taxon>Bacteria</taxon>
        <taxon>Pseudomonadati</taxon>
        <taxon>Pseudomonadota</taxon>
        <taxon>Betaproteobacteria</taxon>
        <taxon>Burkholderiales</taxon>
        <taxon>Sphaerotilaceae</taxon>
        <taxon>Methylibium</taxon>
    </lineage>
</organism>
<gene>
    <name evidence="5" type="primary">nusG</name>
    <name evidence="10" type="ordered locus">Mpe_A3456</name>
</gene>
<evidence type="ECO:0000259" key="8">
    <source>
        <dbReference type="SMART" id="SM00738"/>
    </source>
</evidence>
<dbReference type="InterPro" id="IPR006645">
    <property type="entry name" value="NGN-like_dom"/>
</dbReference>
<dbReference type="InterPro" id="IPR047050">
    <property type="entry name" value="NGN"/>
</dbReference>
<accession>A2SLH0</accession>
<dbReference type="GO" id="GO:0006354">
    <property type="term" value="P:DNA-templated transcription elongation"/>
    <property type="evidence" value="ECO:0007669"/>
    <property type="project" value="UniProtKB-UniRule"/>
</dbReference>
<dbReference type="FunFam" id="3.30.70.940:FF:000001">
    <property type="entry name" value="Transcription termination/antitermination protein NusG"/>
    <property type="match status" value="1"/>
</dbReference>
<dbReference type="SUPFAM" id="SSF50104">
    <property type="entry name" value="Translation proteins SH3-like domain"/>
    <property type="match status" value="1"/>
</dbReference>
<keyword evidence="1 5" id="KW-0806">Transcription termination</keyword>
<dbReference type="KEGG" id="mpt:Mpe_A3456"/>
<dbReference type="Pfam" id="PF00467">
    <property type="entry name" value="KOW"/>
    <property type="match status" value="1"/>
</dbReference>
<dbReference type="GO" id="GO:0005829">
    <property type="term" value="C:cytosol"/>
    <property type="evidence" value="ECO:0007669"/>
    <property type="project" value="TreeGrafter"/>
</dbReference>
<keyword evidence="11" id="KW-1185">Reference proteome</keyword>
<feature type="domain" description="NusG-like N-terminal" evidence="8">
    <location>
        <begin position="17"/>
        <end position="126"/>
    </location>
</feature>
<dbReference type="STRING" id="420662.Mpe_A3456"/>
<evidence type="ECO:0000313" key="11">
    <source>
        <dbReference type="Proteomes" id="UP000000366"/>
    </source>
</evidence>
<reference evidence="10 11" key="1">
    <citation type="journal article" date="2007" name="J. Bacteriol.">
        <title>Whole-genome analysis of the methyl tert-butyl ether-degrading beta-proteobacterium Methylibium petroleiphilum PM1.</title>
        <authorList>
            <person name="Kane S.R."/>
            <person name="Chakicherla A.Y."/>
            <person name="Chain P.S.G."/>
            <person name="Schmidt R."/>
            <person name="Shin M.W."/>
            <person name="Legler T.C."/>
            <person name="Scow K.M."/>
            <person name="Larimer F.W."/>
            <person name="Lucas S.M."/>
            <person name="Richardson P.M."/>
            <person name="Hristova K.R."/>
        </authorList>
    </citation>
    <scope>NUCLEOTIDE SEQUENCE [LARGE SCALE GENOMIC DNA]</scope>
    <source>
        <strain evidence="11">ATCC BAA-1232 / LMG 22953 / PM1</strain>
    </source>
</reference>
<evidence type="ECO:0000256" key="6">
    <source>
        <dbReference type="NCBIfam" id="TIGR00922"/>
    </source>
</evidence>
<dbReference type="PRINTS" id="PR00338">
    <property type="entry name" value="NUSGTNSCPFCT"/>
</dbReference>
<dbReference type="InterPro" id="IPR036735">
    <property type="entry name" value="NGN_dom_sf"/>
</dbReference>